<dbReference type="EMBL" id="JALJOT010000013">
    <property type="protein sequence ID" value="KAK9904013.1"/>
    <property type="molecule type" value="Genomic_DNA"/>
</dbReference>
<evidence type="ECO:0000313" key="3">
    <source>
        <dbReference type="Proteomes" id="UP001491310"/>
    </source>
</evidence>
<dbReference type="Gene3D" id="3.20.10.10">
    <property type="entry name" value="D-amino Acid Aminotransferase, subunit A, domain 2"/>
    <property type="match status" value="1"/>
</dbReference>
<dbReference type="Pfam" id="PF01063">
    <property type="entry name" value="Aminotran_4"/>
    <property type="match status" value="1"/>
</dbReference>
<sequence>MEVYGSLVQQTLGDRVEPFSRPTQLLTSQEVIDALYAGVHDNAISNYMAFYSSELGGIVTDPALMVVSADDHMVHRGHAVFDTATLTQGYLYQLDDHLDRFYRSASKAALTPPFPRNQIRRIILETAAATKSFEGNMRYWLGAGRGSFGISPLECLQTSFYCVAYKSAESPDPSIGWKVKTSPVPIKDPYFATLKSTNYLANALVALDAQLEGFDQGVFVDSEGYVAEGPVMNIGIITHEGEMVVPPFEQTLAGVTLQRLLHLVREVLDSGGTDVLGFIKKVSQRPFKLEEAKQAKEAFMVGSSTVVMPVIQWDNTEFLQTKPTPEVGIIALSLRALLEEDMDPTANRGQHVEVPYGFLTNA</sequence>
<comment type="caution">
    <text evidence="2">The sequence shown here is derived from an EMBL/GenBank/DDBJ whole genome shotgun (WGS) entry which is preliminary data.</text>
</comment>
<organism evidence="2 3">
    <name type="scientific">Coccomyxa subellipsoidea</name>
    <dbReference type="NCBI Taxonomy" id="248742"/>
    <lineage>
        <taxon>Eukaryota</taxon>
        <taxon>Viridiplantae</taxon>
        <taxon>Chlorophyta</taxon>
        <taxon>core chlorophytes</taxon>
        <taxon>Trebouxiophyceae</taxon>
        <taxon>Trebouxiophyceae incertae sedis</taxon>
        <taxon>Coccomyxaceae</taxon>
        <taxon>Coccomyxa</taxon>
    </lineage>
</organism>
<reference evidence="2 3" key="1">
    <citation type="journal article" date="2024" name="Nat. Commun.">
        <title>Phylogenomics reveals the evolutionary origins of lichenization in chlorophyte algae.</title>
        <authorList>
            <person name="Puginier C."/>
            <person name="Libourel C."/>
            <person name="Otte J."/>
            <person name="Skaloud P."/>
            <person name="Haon M."/>
            <person name="Grisel S."/>
            <person name="Petersen M."/>
            <person name="Berrin J.G."/>
            <person name="Delaux P.M."/>
            <person name="Dal Grande F."/>
            <person name="Keller J."/>
        </authorList>
    </citation>
    <scope>NUCLEOTIDE SEQUENCE [LARGE SCALE GENOMIC DNA]</scope>
    <source>
        <strain evidence="2 3">SAG 216-7</strain>
    </source>
</reference>
<dbReference type="InterPro" id="IPR036038">
    <property type="entry name" value="Aminotransferase-like"/>
</dbReference>
<gene>
    <name evidence="2" type="ORF">WJX75_002557</name>
</gene>
<accession>A0ABR2YEQ6</accession>
<evidence type="ECO:0000313" key="2">
    <source>
        <dbReference type="EMBL" id="KAK9904013.1"/>
    </source>
</evidence>
<name>A0ABR2YEQ6_9CHLO</name>
<dbReference type="PANTHER" id="PTHR42743">
    <property type="entry name" value="AMINO-ACID AMINOTRANSFERASE"/>
    <property type="match status" value="1"/>
</dbReference>
<dbReference type="InterPro" id="IPR043131">
    <property type="entry name" value="BCAT-like_N"/>
</dbReference>
<dbReference type="SUPFAM" id="SSF56752">
    <property type="entry name" value="D-aminoacid aminotransferase-like PLP-dependent enzymes"/>
    <property type="match status" value="1"/>
</dbReference>
<evidence type="ECO:0008006" key="4">
    <source>
        <dbReference type="Google" id="ProtNLM"/>
    </source>
</evidence>
<proteinExistence type="inferred from homology"/>
<comment type="similarity">
    <text evidence="1">Belongs to the class-IV pyridoxal-phosphate-dependent aminotransferase family.</text>
</comment>
<evidence type="ECO:0000256" key="1">
    <source>
        <dbReference type="ARBA" id="ARBA00009320"/>
    </source>
</evidence>
<keyword evidence="3" id="KW-1185">Reference proteome</keyword>
<dbReference type="Gene3D" id="3.30.470.10">
    <property type="match status" value="1"/>
</dbReference>
<dbReference type="InterPro" id="IPR043132">
    <property type="entry name" value="BCAT-like_C"/>
</dbReference>
<dbReference type="PANTHER" id="PTHR42743:SF22">
    <property type="entry name" value="D-AMINO-ACID TRANSAMINASE, CHLOROPLASTIC"/>
    <property type="match status" value="1"/>
</dbReference>
<dbReference type="InterPro" id="IPR050571">
    <property type="entry name" value="Class-IV_PLP-Dep_Aminotrnsfr"/>
</dbReference>
<dbReference type="InterPro" id="IPR001544">
    <property type="entry name" value="Aminotrans_IV"/>
</dbReference>
<protein>
    <recommendedName>
        <fullName evidence="4">D-aminoacid aminotransferase-like PLP-dependent enzyme</fullName>
    </recommendedName>
</protein>
<dbReference type="Proteomes" id="UP001491310">
    <property type="component" value="Unassembled WGS sequence"/>
</dbReference>